<accession>A0A8X8Y0A2</accession>
<dbReference type="AlphaFoldDB" id="A0A8X8Y0A2"/>
<keyword evidence="2" id="KW-1185">Reference proteome</keyword>
<name>A0A8X8Y0A2_SALSN</name>
<organism evidence="1">
    <name type="scientific">Salvia splendens</name>
    <name type="common">Scarlet sage</name>
    <dbReference type="NCBI Taxonomy" id="180675"/>
    <lineage>
        <taxon>Eukaryota</taxon>
        <taxon>Viridiplantae</taxon>
        <taxon>Streptophyta</taxon>
        <taxon>Embryophyta</taxon>
        <taxon>Tracheophyta</taxon>
        <taxon>Spermatophyta</taxon>
        <taxon>Magnoliopsida</taxon>
        <taxon>eudicotyledons</taxon>
        <taxon>Gunneridae</taxon>
        <taxon>Pentapetalae</taxon>
        <taxon>asterids</taxon>
        <taxon>lamiids</taxon>
        <taxon>Lamiales</taxon>
        <taxon>Lamiaceae</taxon>
        <taxon>Nepetoideae</taxon>
        <taxon>Mentheae</taxon>
        <taxon>Salviinae</taxon>
        <taxon>Salvia</taxon>
        <taxon>Salvia subgen. Calosphace</taxon>
        <taxon>core Calosphace</taxon>
    </lineage>
</organism>
<comment type="caution">
    <text evidence="1">The sequence shown here is derived from an EMBL/GenBank/DDBJ whole genome shotgun (WGS) entry which is preliminary data.</text>
</comment>
<dbReference type="PANTHER" id="PTHR35121:SF2">
    <property type="entry name" value="SWIM-TYPE DOMAIN-CONTAINING PROTEIN"/>
    <property type="match status" value="1"/>
</dbReference>
<proteinExistence type="predicted"/>
<protein>
    <submittedName>
        <fullName evidence="1">Uncharacterized protein</fullName>
    </submittedName>
</protein>
<reference evidence="1" key="1">
    <citation type="submission" date="2018-01" db="EMBL/GenBank/DDBJ databases">
        <authorList>
            <person name="Mao J.F."/>
        </authorList>
    </citation>
    <scope>NUCLEOTIDE SEQUENCE</scope>
    <source>
        <strain evidence="1">Huo1</strain>
        <tissue evidence="1">Leaf</tissue>
    </source>
</reference>
<sequence>MATGAAGDGLFRSLLEGCITAADTGIQRRPYHRNCGCALHNSAGHCPHRSRYDKVSYPIRRSWSEGSLALIGQSSLSPSSSPASASAEIPRTASQLALCRAAEDDEEETFGLDAKNSEMASRLPPPIQLATLCSNI</sequence>
<dbReference type="EMBL" id="PNBA02000006">
    <property type="protein sequence ID" value="KAG6421173.1"/>
    <property type="molecule type" value="Genomic_DNA"/>
</dbReference>
<reference evidence="1" key="2">
    <citation type="submission" date="2020-08" db="EMBL/GenBank/DDBJ databases">
        <title>Plant Genome Project.</title>
        <authorList>
            <person name="Zhang R.-G."/>
        </authorList>
    </citation>
    <scope>NUCLEOTIDE SEQUENCE</scope>
    <source>
        <strain evidence="1">Huo1</strain>
        <tissue evidence="1">Leaf</tissue>
    </source>
</reference>
<dbReference type="PANTHER" id="PTHR35121">
    <property type="entry name" value="HOMEODOMAIN PROTEIN 8, PUTATIVE-RELATED"/>
    <property type="match status" value="1"/>
</dbReference>
<evidence type="ECO:0000313" key="1">
    <source>
        <dbReference type="EMBL" id="KAG6421173.1"/>
    </source>
</evidence>
<dbReference type="Proteomes" id="UP000298416">
    <property type="component" value="Unassembled WGS sequence"/>
</dbReference>
<gene>
    <name evidence="1" type="ORF">SASPL_117722</name>
</gene>
<evidence type="ECO:0000313" key="2">
    <source>
        <dbReference type="Proteomes" id="UP000298416"/>
    </source>
</evidence>